<protein>
    <submittedName>
        <fullName evidence="3">Uncharacterized protein LOC113393206</fullName>
    </submittedName>
</protein>
<evidence type="ECO:0000313" key="3">
    <source>
        <dbReference type="RefSeq" id="XP_026485768.2"/>
    </source>
</evidence>
<sequence length="663" mass="75161">MADEQVNEAKLSNSQSPREPSIRSRNDFEPFRPVMPIEKVQSPKVQSPTTSTLRTSPVVTTPASSVKGSVQLSLKSQKSIKNESLEATQVGNKSLKSLSLGKDLNDNREVNVVGKEDFLSSPKVWNNNNNEIKKMQAELTDNTEHLNNTPVYSNINKISDMSKILKDEANALRESIKSLSEGIVRTKQELKGQKEDINFPYHLFLIEIIINKINMKCECFELDYNNLVIAATFLGKPPITLYDSSYGKIDDFSDLNVGKSALFAMTYDKICSITDFIVNLSLTKQPPCSNCVSKIAETKIDYTKEFKELRDELCQKWTKEQPNDNIICTTSTPLNRNMYYLSCGDSGHSDSIGIIELATRMSFLGKEITTAFCATSKQKCTSVLMKEDNGMSMYSCQNVEMDGQGKILLDENTLTRKEAPKSSHTMSARGYESPLSQFSSRQGSTKQYLNKNDYIRRYQQDDLAKYDEIFTKMNTNELKIRVPKTTKIERTGKYDKIQELCSCEDNPYNTGDQIQFGLPRELSYPDKSSNTYSTNLKYTYKGYDNRDRKIINVTPSNCPVPINMEKMVHPQKDVFILKIGKKLETRDKKTDLEIELVTPKAPCDKRLVDNSHIAQQCSSNTLRDKPSKSDKKKDRKKEKKNKSNLTSKKGKAKSAAKSRKNKK</sequence>
<feature type="compositionally biased region" description="Polar residues" evidence="1">
    <location>
        <begin position="43"/>
        <end position="61"/>
    </location>
</feature>
<evidence type="ECO:0000313" key="2">
    <source>
        <dbReference type="Proteomes" id="UP001652626"/>
    </source>
</evidence>
<feature type="compositionally biased region" description="Basic and acidic residues" evidence="1">
    <location>
        <begin position="622"/>
        <end position="632"/>
    </location>
</feature>
<feature type="compositionally biased region" description="Basic and acidic residues" evidence="1">
    <location>
        <begin position="20"/>
        <end position="30"/>
    </location>
</feature>
<feature type="region of interest" description="Disordered" evidence="1">
    <location>
        <begin position="417"/>
        <end position="444"/>
    </location>
</feature>
<dbReference type="OMA" id="CFELDYN"/>
<evidence type="ECO:0000256" key="1">
    <source>
        <dbReference type="SAM" id="MobiDB-lite"/>
    </source>
</evidence>
<dbReference type="OrthoDB" id="1739576at2759"/>
<feature type="region of interest" description="Disordered" evidence="1">
    <location>
        <begin position="1"/>
        <end position="61"/>
    </location>
</feature>
<keyword evidence="2" id="KW-1185">Reference proteome</keyword>
<organism evidence="2 3">
    <name type="scientific">Vanessa tameamea</name>
    <name type="common">Kamehameha butterfly</name>
    <dbReference type="NCBI Taxonomy" id="334116"/>
    <lineage>
        <taxon>Eukaryota</taxon>
        <taxon>Metazoa</taxon>
        <taxon>Ecdysozoa</taxon>
        <taxon>Arthropoda</taxon>
        <taxon>Hexapoda</taxon>
        <taxon>Insecta</taxon>
        <taxon>Pterygota</taxon>
        <taxon>Neoptera</taxon>
        <taxon>Endopterygota</taxon>
        <taxon>Lepidoptera</taxon>
        <taxon>Glossata</taxon>
        <taxon>Ditrysia</taxon>
        <taxon>Papilionoidea</taxon>
        <taxon>Nymphalidae</taxon>
        <taxon>Nymphalinae</taxon>
        <taxon>Vanessa</taxon>
    </lineage>
</organism>
<dbReference type="AlphaFoldDB" id="A0A8B8HLN8"/>
<dbReference type="Pfam" id="PF14924">
    <property type="entry name" value="MAP10_N"/>
    <property type="match status" value="1"/>
</dbReference>
<feature type="region of interest" description="Disordered" evidence="1">
    <location>
        <begin position="616"/>
        <end position="663"/>
    </location>
</feature>
<reference evidence="3" key="1">
    <citation type="submission" date="2025-08" db="UniProtKB">
        <authorList>
            <consortium name="RefSeq"/>
        </authorList>
    </citation>
    <scope>IDENTIFICATION</scope>
    <source>
        <tissue evidence="3">Whole body</tissue>
    </source>
</reference>
<name>A0A8B8HLN8_VANTA</name>
<feature type="compositionally biased region" description="Basic residues" evidence="1">
    <location>
        <begin position="633"/>
        <end position="663"/>
    </location>
</feature>
<dbReference type="GeneID" id="113393206"/>
<accession>A0A8B8HLN8</accession>
<proteinExistence type="predicted"/>
<feature type="compositionally biased region" description="Polar residues" evidence="1">
    <location>
        <begin position="434"/>
        <end position="444"/>
    </location>
</feature>
<dbReference type="Proteomes" id="UP001652626">
    <property type="component" value="Chromosome 6"/>
</dbReference>
<gene>
    <name evidence="3" type="primary">LOC113393206</name>
</gene>
<dbReference type="RefSeq" id="XP_026485768.2">
    <property type="nucleotide sequence ID" value="XM_026629983.2"/>
</dbReference>